<dbReference type="InterPro" id="IPR020454">
    <property type="entry name" value="DAG/PE-bd"/>
</dbReference>
<evidence type="ECO:0000256" key="6">
    <source>
        <dbReference type="ARBA" id="ARBA00061387"/>
    </source>
</evidence>
<feature type="compositionally biased region" description="Polar residues" evidence="11">
    <location>
        <begin position="769"/>
        <end position="779"/>
    </location>
</feature>
<evidence type="ECO:0000256" key="3">
    <source>
        <dbReference type="ARBA" id="ARBA00022833"/>
    </source>
</evidence>
<feature type="domain" description="SH3" evidence="13">
    <location>
        <begin position="821"/>
        <end position="883"/>
    </location>
</feature>
<dbReference type="GO" id="GO:0030833">
    <property type="term" value="P:regulation of actin filament polymerization"/>
    <property type="evidence" value="ECO:0007669"/>
    <property type="project" value="TreeGrafter"/>
</dbReference>
<evidence type="ECO:0000256" key="11">
    <source>
        <dbReference type="SAM" id="MobiDB-lite"/>
    </source>
</evidence>
<evidence type="ECO:0000259" key="13">
    <source>
        <dbReference type="PROSITE" id="PS50002"/>
    </source>
</evidence>
<feature type="domain" description="SH3" evidence="13">
    <location>
        <begin position="907"/>
        <end position="967"/>
    </location>
</feature>
<keyword evidence="12" id="KW-0472">Membrane</keyword>
<dbReference type="Pfam" id="PF00611">
    <property type="entry name" value="FCH"/>
    <property type="match status" value="1"/>
</dbReference>
<evidence type="ECO:0000259" key="15">
    <source>
        <dbReference type="PROSITE" id="PS51741"/>
    </source>
</evidence>
<evidence type="ECO:0000313" key="16">
    <source>
        <dbReference type="EMBL" id="CDR99648.1"/>
    </source>
</evidence>
<feature type="transmembrane region" description="Helical" evidence="12">
    <location>
        <begin position="166"/>
        <end position="187"/>
    </location>
</feature>
<dbReference type="Pfam" id="PF25610">
    <property type="entry name" value="HR1_TOCA"/>
    <property type="match status" value="1"/>
</dbReference>
<dbReference type="SMART" id="SM00109">
    <property type="entry name" value="C1"/>
    <property type="match status" value="1"/>
</dbReference>
<evidence type="ECO:0000259" key="14">
    <source>
        <dbReference type="PROSITE" id="PS50081"/>
    </source>
</evidence>
<feature type="transmembrane region" description="Helical" evidence="12">
    <location>
        <begin position="136"/>
        <end position="154"/>
    </location>
</feature>
<dbReference type="SUPFAM" id="SSF57889">
    <property type="entry name" value="Cysteine-rich domain"/>
    <property type="match status" value="1"/>
</dbReference>
<dbReference type="FunFam" id="1.20.1270.60:FF:000060">
    <property type="entry name" value="Actin polymerization protein Bzz1"/>
    <property type="match status" value="1"/>
</dbReference>
<dbReference type="EMBL" id="CCFA01001393">
    <property type="protein sequence ID" value="CDR99648.1"/>
    <property type="molecule type" value="Genomic_DNA"/>
</dbReference>
<comment type="similarity">
    <text evidence="6">Belongs to the BZZ1 family.</text>
</comment>
<dbReference type="Pfam" id="PF14604">
    <property type="entry name" value="SH3_9"/>
    <property type="match status" value="2"/>
</dbReference>
<dbReference type="PROSITE" id="PS00479">
    <property type="entry name" value="ZF_DAG_PE_1"/>
    <property type="match status" value="1"/>
</dbReference>
<dbReference type="InterPro" id="IPR001452">
    <property type="entry name" value="SH3_domain"/>
</dbReference>
<dbReference type="Gene3D" id="1.20.1270.60">
    <property type="entry name" value="Arfaptin homology (AH) domain/BAR domain"/>
    <property type="match status" value="1"/>
</dbReference>
<protein>
    <recommendedName>
        <fullName evidence="7">Protein BZZ1</fullName>
    </recommendedName>
</protein>
<feature type="coiled-coil region" evidence="10">
    <location>
        <begin position="413"/>
        <end position="472"/>
    </location>
</feature>
<keyword evidence="12" id="KW-1133">Transmembrane helix</keyword>
<feature type="transmembrane region" description="Helical" evidence="12">
    <location>
        <begin position="108"/>
        <end position="130"/>
    </location>
</feature>
<keyword evidence="3" id="KW-0862">Zinc</keyword>
<accession>A0A0F7RWB8</accession>
<evidence type="ECO:0000313" key="17">
    <source>
        <dbReference type="Proteomes" id="UP000242770"/>
    </source>
</evidence>
<dbReference type="CDD" id="cd11912">
    <property type="entry name" value="SH3_Bzz1_1"/>
    <property type="match status" value="1"/>
</dbReference>
<dbReference type="InterPro" id="IPR046349">
    <property type="entry name" value="C1-like_sf"/>
</dbReference>
<keyword evidence="12" id="KW-0812">Transmembrane</keyword>
<dbReference type="InterPro" id="IPR035459">
    <property type="entry name" value="Bzz1_SH3_1"/>
</dbReference>
<feature type="transmembrane region" description="Helical" evidence="12">
    <location>
        <begin position="51"/>
        <end position="68"/>
    </location>
</feature>
<proteinExistence type="inferred from homology"/>
<dbReference type="InterPro" id="IPR031160">
    <property type="entry name" value="F_BAR_dom"/>
</dbReference>
<evidence type="ECO:0000256" key="1">
    <source>
        <dbReference type="ARBA" id="ARBA00022443"/>
    </source>
</evidence>
<dbReference type="PROSITE" id="PS51741">
    <property type="entry name" value="F_BAR"/>
    <property type="match status" value="1"/>
</dbReference>
<dbReference type="SMART" id="SM00055">
    <property type="entry name" value="FCH"/>
    <property type="match status" value="1"/>
</dbReference>
<keyword evidence="4 9" id="KW-0175">Coiled coil</keyword>
<dbReference type="Pfam" id="PF00130">
    <property type="entry name" value="C1_1"/>
    <property type="match status" value="1"/>
</dbReference>
<evidence type="ECO:0000256" key="5">
    <source>
        <dbReference type="ARBA" id="ARBA00054085"/>
    </source>
</evidence>
<dbReference type="PANTHER" id="PTHR15735:SF21">
    <property type="entry name" value="PROTEIN NERVOUS WRECK"/>
    <property type="match status" value="1"/>
</dbReference>
<dbReference type="Proteomes" id="UP000242770">
    <property type="component" value="Unassembled WGS sequence"/>
</dbReference>
<dbReference type="GO" id="GO:0046872">
    <property type="term" value="F:metal ion binding"/>
    <property type="evidence" value="ECO:0007669"/>
    <property type="project" value="UniProtKB-KW"/>
</dbReference>
<name>A0A0F7RWB8_9BASI</name>
<dbReference type="Gene3D" id="2.30.30.40">
    <property type="entry name" value="SH3 Domains"/>
    <property type="match status" value="2"/>
</dbReference>
<organism evidence="16 17">
    <name type="scientific">Sporisorium scitamineum</name>
    <dbReference type="NCBI Taxonomy" id="49012"/>
    <lineage>
        <taxon>Eukaryota</taxon>
        <taxon>Fungi</taxon>
        <taxon>Dikarya</taxon>
        <taxon>Basidiomycota</taxon>
        <taxon>Ustilaginomycotina</taxon>
        <taxon>Ustilaginomycetes</taxon>
        <taxon>Ustilaginales</taxon>
        <taxon>Ustilaginaceae</taxon>
        <taxon>Sporisorium</taxon>
    </lineage>
</organism>
<evidence type="ECO:0000256" key="9">
    <source>
        <dbReference type="PROSITE-ProRule" id="PRU01077"/>
    </source>
</evidence>
<dbReference type="PRINTS" id="PR00008">
    <property type="entry name" value="DAGPEDOMAIN"/>
</dbReference>
<keyword evidence="17" id="KW-1185">Reference proteome</keyword>
<gene>
    <name evidence="16" type="primary">SSCI26180.1</name>
</gene>
<dbReference type="SUPFAM" id="SSF103657">
    <property type="entry name" value="BAR/IMD domain-like"/>
    <property type="match status" value="1"/>
</dbReference>
<dbReference type="PROSITE" id="PS50081">
    <property type="entry name" value="ZF_DAG_PE_2"/>
    <property type="match status" value="1"/>
</dbReference>
<evidence type="ECO:0000256" key="10">
    <source>
        <dbReference type="SAM" id="Coils"/>
    </source>
</evidence>
<dbReference type="InterPro" id="IPR027267">
    <property type="entry name" value="AH/BAR_dom_sf"/>
</dbReference>
<feature type="region of interest" description="Disordered" evidence="11">
    <location>
        <begin position="761"/>
        <end position="825"/>
    </location>
</feature>
<dbReference type="InterPro" id="IPR057870">
    <property type="entry name" value="HR1_TOCA"/>
</dbReference>
<feature type="compositionally biased region" description="Low complexity" evidence="11">
    <location>
        <begin position="287"/>
        <end position="304"/>
    </location>
</feature>
<dbReference type="AlphaFoldDB" id="A0A0F7RWB8"/>
<evidence type="ECO:0000256" key="8">
    <source>
        <dbReference type="PROSITE-ProRule" id="PRU00192"/>
    </source>
</evidence>
<feature type="domain" description="Phorbol-ester/DAG-type" evidence="14">
    <location>
        <begin position="708"/>
        <end position="758"/>
    </location>
</feature>
<dbReference type="CDD" id="cd20824">
    <property type="entry name" value="C1_SpBZZ1-like"/>
    <property type="match status" value="1"/>
</dbReference>
<keyword evidence="1 8" id="KW-0728">SH3 domain</keyword>
<dbReference type="PROSITE" id="PS50002">
    <property type="entry name" value="SH3"/>
    <property type="match status" value="2"/>
</dbReference>
<dbReference type="Gene3D" id="3.30.60.20">
    <property type="match status" value="1"/>
</dbReference>
<feature type="compositionally biased region" description="Low complexity" evidence="11">
    <location>
        <begin position="797"/>
        <end position="812"/>
    </location>
</feature>
<evidence type="ECO:0000256" key="12">
    <source>
        <dbReference type="SAM" id="Phobius"/>
    </source>
</evidence>
<dbReference type="InterPro" id="IPR001060">
    <property type="entry name" value="FCH_dom"/>
</dbReference>
<keyword evidence="2" id="KW-0479">Metal-binding</keyword>
<feature type="compositionally biased region" description="Polar residues" evidence="11">
    <location>
        <begin position="813"/>
        <end position="825"/>
    </location>
</feature>
<feature type="domain" description="F-BAR" evidence="15">
    <location>
        <begin position="308"/>
        <end position="578"/>
    </location>
</feature>
<feature type="region of interest" description="Disordered" evidence="11">
    <location>
        <begin position="284"/>
        <end position="304"/>
    </location>
</feature>
<dbReference type="GO" id="GO:0030864">
    <property type="term" value="C:cortical actin cytoskeleton"/>
    <property type="evidence" value="ECO:0007669"/>
    <property type="project" value="UniProtKB-ARBA"/>
</dbReference>
<evidence type="ECO:0000256" key="7">
    <source>
        <dbReference type="ARBA" id="ARBA00074946"/>
    </source>
</evidence>
<dbReference type="SMART" id="SM00326">
    <property type="entry name" value="SH3"/>
    <property type="match status" value="2"/>
</dbReference>
<dbReference type="InterPro" id="IPR002219">
    <property type="entry name" value="PKC_DAG/PE"/>
</dbReference>
<sequence>MGNTNSAVNRDPPKVHRDLCGLRYDNRYGFASTSFRGITTTCFNDVVLEPLATWVPLLVLLPLLALSLKRKRSSTNTTSRLIHYRSTAYRNESKFSGRHPVWRTGLDVLYMLLVVAALLMNILQIVRLALANRGAGLLPSNLAGILIVLVLIHVRTPATSAVSLTILLFWTMLLTFTSVALGGLGKLDGVEDRKGTEYLLSDEMIDVGVQVGLYAAFWIVEATRLVKSLLATRKGLEGSARLPKHPAQHDALASSPSAENKEAASAAQLLETIKESRSQLHVFTKLSSDSASPSSSEDTPSVMSDTAVQFGHQLPDQLPTIAATLAAQLSLESDVASFIAERAALERDYAAKLQSLVRKYRDKKARRDQDISVGPTPTIEWKHAQSTLATHITDLYSAHDATAADHINLASTLDDLSNKMNASTRSREDLRRKHAAYAGKLLSDREKTYLDKDKAKAKYDELCRELDSQRLKREKAATGDRHADRGAKAFQSAEMDMWNGKNSYLIQIAVSNSAKQRFYRHDLPAVQDSLQSLWTLSTRRFAASTAKAQSAVAAHHELVAKKHRDLEAKASDVDPARDQTLFAEHNRQRWQEPSGWSFEPCVGFFDTSEMSTEPSAVTFLQNRLMRCRSRIAELEPLVEAKSKEVDGLQNLRDAYEKQQDLGNPDEVMDNLFEATRILFGFEIELFNLEAEVDTIIANIGENQGQARPHRFKPASFGIPTTCHFCGDKIWGLSKQGSVCKPCGYTVHQKCEMKVPAECKAAPGGGVTGGTDSPRASGTFSRSSRSSAILSDGKLERSTSTARPPASSSRLSAVQPQTSSSAQGPTGSVMFAFEASSPFELSVAEGETVELLEDDVDGNGWIKVRAGAGREGLVPTSYCDFEGAATGATAAIHDTGYIGGGTTPTPQGCGQFVKALYDYAAQGDDEHSLSVGEQIELTATGMSYADGWCQVVKEGRVGIVPSNYVEQM</sequence>
<dbReference type="PANTHER" id="PTHR15735">
    <property type="entry name" value="FCH AND DOUBLE SH3 DOMAINS PROTEIN"/>
    <property type="match status" value="1"/>
</dbReference>
<dbReference type="InterPro" id="IPR036028">
    <property type="entry name" value="SH3-like_dom_sf"/>
</dbReference>
<dbReference type="SUPFAM" id="SSF50044">
    <property type="entry name" value="SH3-domain"/>
    <property type="match status" value="2"/>
</dbReference>
<evidence type="ECO:0000256" key="2">
    <source>
        <dbReference type="ARBA" id="ARBA00022723"/>
    </source>
</evidence>
<dbReference type="GO" id="GO:0045010">
    <property type="term" value="P:actin nucleation"/>
    <property type="evidence" value="ECO:0007669"/>
    <property type="project" value="UniProtKB-ARBA"/>
</dbReference>
<evidence type="ECO:0000256" key="4">
    <source>
        <dbReference type="ARBA" id="ARBA00023054"/>
    </source>
</evidence>
<dbReference type="STRING" id="49012.A0A0F7RWB8"/>
<comment type="function">
    <text evidence="5">Plays a role in endocytosis and trafficking to the vacuole. Functions with type I myosins to restore polarity of the actin cytoskeleton after NaCl stress.</text>
</comment>
<dbReference type="Gene3D" id="6.10.140.470">
    <property type="match status" value="1"/>
</dbReference>
<reference evidence="17" key="1">
    <citation type="submission" date="2014-06" db="EMBL/GenBank/DDBJ databases">
        <authorList>
            <person name="Berkman P.J."/>
        </authorList>
    </citation>
    <scope>NUCLEOTIDE SEQUENCE [LARGE SCALE GENOMIC DNA]</scope>
</reference>